<dbReference type="EC" id="3.2.1.52" evidence="3"/>
<dbReference type="GO" id="GO:0004563">
    <property type="term" value="F:beta-N-acetylhexosaminidase activity"/>
    <property type="evidence" value="ECO:0007669"/>
    <property type="project" value="UniProtKB-EC"/>
</dbReference>
<organism evidence="7 8">
    <name type="scientific">Rickettsia bellii str. RML Mogi</name>
    <dbReference type="NCBI Taxonomy" id="1359194"/>
    <lineage>
        <taxon>Bacteria</taxon>
        <taxon>Pseudomonadati</taxon>
        <taxon>Pseudomonadota</taxon>
        <taxon>Alphaproteobacteria</taxon>
        <taxon>Rickettsiales</taxon>
        <taxon>Rickettsiaceae</taxon>
        <taxon>Rickettsieae</taxon>
        <taxon>Rickettsia</taxon>
        <taxon>belli group</taxon>
    </lineage>
</organism>
<name>A0A0F3QJI9_RICBE</name>
<evidence type="ECO:0000313" key="8">
    <source>
        <dbReference type="Proteomes" id="UP000033689"/>
    </source>
</evidence>
<comment type="caution">
    <text evidence="7">The sequence shown here is derived from an EMBL/GenBank/DDBJ whole genome shotgun (WGS) entry which is preliminary data.</text>
</comment>
<dbReference type="InterPro" id="IPR036962">
    <property type="entry name" value="Glyco_hydro_3_N_sf"/>
</dbReference>
<evidence type="ECO:0000256" key="3">
    <source>
        <dbReference type="ARBA" id="ARBA00012663"/>
    </source>
</evidence>
<protein>
    <recommendedName>
        <fullName evidence="3">beta-N-acetylhexosaminidase</fullName>
        <ecNumber evidence="3">3.2.1.52</ecNumber>
    </recommendedName>
</protein>
<evidence type="ECO:0000313" key="7">
    <source>
        <dbReference type="EMBL" id="KJV92422.1"/>
    </source>
</evidence>
<evidence type="ECO:0000259" key="6">
    <source>
        <dbReference type="Pfam" id="PF00933"/>
    </source>
</evidence>
<gene>
    <name evidence="7" type="ORF">RBEMOGI_1051</name>
</gene>
<dbReference type="Proteomes" id="UP000033689">
    <property type="component" value="Unassembled WGS sequence"/>
</dbReference>
<accession>A0A0F3QJI9</accession>
<evidence type="ECO:0000256" key="2">
    <source>
        <dbReference type="ARBA" id="ARBA00005336"/>
    </source>
</evidence>
<proteinExistence type="inferred from homology"/>
<dbReference type="GO" id="GO:0009254">
    <property type="term" value="P:peptidoglycan turnover"/>
    <property type="evidence" value="ECO:0007669"/>
    <property type="project" value="TreeGrafter"/>
</dbReference>
<dbReference type="InterPro" id="IPR017853">
    <property type="entry name" value="GH"/>
</dbReference>
<dbReference type="Gene3D" id="3.20.20.300">
    <property type="entry name" value="Glycoside hydrolase, family 3, N-terminal domain"/>
    <property type="match status" value="1"/>
</dbReference>
<dbReference type="InterPro" id="IPR050226">
    <property type="entry name" value="NagZ_Beta-hexosaminidase"/>
</dbReference>
<comment type="catalytic activity">
    <reaction evidence="1">
        <text>Hydrolysis of terminal non-reducing N-acetyl-D-hexosamine residues in N-acetyl-beta-D-hexosaminides.</text>
        <dbReference type="EC" id="3.2.1.52"/>
    </reaction>
</comment>
<dbReference type="PANTHER" id="PTHR30480:SF13">
    <property type="entry name" value="BETA-HEXOSAMINIDASE"/>
    <property type="match status" value="1"/>
</dbReference>
<dbReference type="NCBIfam" id="NF003740">
    <property type="entry name" value="PRK05337.1"/>
    <property type="match status" value="1"/>
</dbReference>
<feature type="domain" description="Glycoside hydrolase family 3 N-terminal" evidence="6">
    <location>
        <begin position="18"/>
        <end position="311"/>
    </location>
</feature>
<comment type="similarity">
    <text evidence="2">Belongs to the glycosyl hydrolase 3 family.</text>
</comment>
<evidence type="ECO:0000256" key="4">
    <source>
        <dbReference type="ARBA" id="ARBA00022801"/>
    </source>
</evidence>
<sequence>MTLEKAVKPVIIGISDTKLTDREKALLHEHSPLGIALFARNIKTDEKGKQNKEALAQLITDIKEILGENSIIAIDQEGGRVQRLTKPTFYNAPPAKDFGDLAKDQGLEIAIEKCKQNYSNIGKELKALGINLDFAPVGDISHKGAHDVIGNRSFGTEPEIVVPLCIAALEGLQQEKVQGCIKHMPGHGRAKADSHKELPQVNASIEELNETDFKVFKELATFNKIKLAMTAHIVYKSIDANNPATLSPKVIKYIRNEIGYKGLIISDAIEMKALNGDMKDIAKKALEAGVDIVLECTGKLENMIEVLDSVSKISINKFADLLLN</sequence>
<reference evidence="7 8" key="1">
    <citation type="submission" date="2015-02" db="EMBL/GenBank/DDBJ databases">
        <title>Genome Sequencing of Rickettsiales.</title>
        <authorList>
            <person name="Daugherty S.C."/>
            <person name="Su Q."/>
            <person name="Abolude K."/>
            <person name="Beier-Sexton M."/>
            <person name="Carlyon J.A."/>
            <person name="Carter R."/>
            <person name="Day N.P."/>
            <person name="Dumler S.J."/>
            <person name="Dyachenko V."/>
            <person name="Godinez A."/>
            <person name="Kurtti T.J."/>
            <person name="Lichay M."/>
            <person name="Mullins K.E."/>
            <person name="Ott S."/>
            <person name="Pappas-Brown V."/>
            <person name="Paris D.H."/>
            <person name="Patel P."/>
            <person name="Richards A.L."/>
            <person name="Sadzewicz L."/>
            <person name="Sears K."/>
            <person name="Seidman D."/>
            <person name="Sengamalay N."/>
            <person name="Stenos J."/>
            <person name="Tallon L.J."/>
            <person name="Vincent G."/>
            <person name="Fraser C.M."/>
            <person name="Munderloh U."/>
            <person name="Dunning-Hotopp J.C."/>
        </authorList>
    </citation>
    <scope>NUCLEOTIDE SEQUENCE [LARGE SCALE GENOMIC DNA]</scope>
    <source>
        <strain evidence="7 8">RML Mogi</strain>
    </source>
</reference>
<keyword evidence="5" id="KW-0326">Glycosidase</keyword>
<evidence type="ECO:0000256" key="5">
    <source>
        <dbReference type="ARBA" id="ARBA00023295"/>
    </source>
</evidence>
<dbReference type="AlphaFoldDB" id="A0A0F3QJI9"/>
<dbReference type="SUPFAM" id="SSF51445">
    <property type="entry name" value="(Trans)glycosidases"/>
    <property type="match status" value="1"/>
</dbReference>
<evidence type="ECO:0000256" key="1">
    <source>
        <dbReference type="ARBA" id="ARBA00001231"/>
    </source>
</evidence>
<keyword evidence="4 7" id="KW-0378">Hydrolase</keyword>
<dbReference type="EMBL" id="LAOJ01000001">
    <property type="protein sequence ID" value="KJV92422.1"/>
    <property type="molecule type" value="Genomic_DNA"/>
</dbReference>
<dbReference type="GO" id="GO:0005975">
    <property type="term" value="P:carbohydrate metabolic process"/>
    <property type="evidence" value="ECO:0007669"/>
    <property type="project" value="InterPro"/>
</dbReference>
<dbReference type="PATRIC" id="fig|1359194.3.peg.1069"/>
<dbReference type="PANTHER" id="PTHR30480">
    <property type="entry name" value="BETA-HEXOSAMINIDASE-RELATED"/>
    <property type="match status" value="1"/>
</dbReference>
<dbReference type="Pfam" id="PF00933">
    <property type="entry name" value="Glyco_hydro_3"/>
    <property type="match status" value="1"/>
</dbReference>
<dbReference type="RefSeq" id="WP_011476877.1">
    <property type="nucleotide sequence ID" value="NZ_LAOJ01000001.1"/>
</dbReference>
<dbReference type="InterPro" id="IPR001764">
    <property type="entry name" value="Glyco_hydro_3_N"/>
</dbReference>